<dbReference type="EMBL" id="JBHSMH010000007">
    <property type="protein sequence ID" value="MFC5468127.1"/>
    <property type="molecule type" value="Genomic_DNA"/>
</dbReference>
<gene>
    <name evidence="2" type="ORF">ACFPPD_05295</name>
</gene>
<dbReference type="Gene3D" id="3.40.630.80">
    <property type="match status" value="1"/>
</dbReference>
<protein>
    <submittedName>
        <fullName evidence="2">GNAT family N-acetyltransferase</fullName>
        <ecNumber evidence="2">2.3.1.-</ecNumber>
    </submittedName>
</protein>
<dbReference type="CDD" id="cd04301">
    <property type="entry name" value="NAT_SF"/>
    <property type="match status" value="1"/>
</dbReference>
<organism evidence="2 3">
    <name type="scientific">Cohnella suwonensis</name>
    <dbReference type="NCBI Taxonomy" id="696072"/>
    <lineage>
        <taxon>Bacteria</taxon>
        <taxon>Bacillati</taxon>
        <taxon>Bacillota</taxon>
        <taxon>Bacilli</taxon>
        <taxon>Bacillales</taxon>
        <taxon>Paenibacillaceae</taxon>
        <taxon>Cohnella</taxon>
    </lineage>
</organism>
<dbReference type="Pfam" id="PF18015">
    <property type="entry name" value="Acetyltransf_19"/>
    <property type="match status" value="1"/>
</dbReference>
<keyword evidence="2" id="KW-0012">Acyltransferase</keyword>
<dbReference type="RefSeq" id="WP_209746505.1">
    <property type="nucleotide sequence ID" value="NZ_JBHSMH010000007.1"/>
</dbReference>
<dbReference type="Pfam" id="PF00583">
    <property type="entry name" value="Acetyltransf_1"/>
    <property type="match status" value="1"/>
</dbReference>
<evidence type="ECO:0000259" key="1">
    <source>
        <dbReference type="PROSITE" id="PS51186"/>
    </source>
</evidence>
<keyword evidence="3" id="KW-1185">Reference proteome</keyword>
<comment type="caution">
    <text evidence="2">The sequence shown here is derived from an EMBL/GenBank/DDBJ whole genome shotgun (WGS) entry which is preliminary data.</text>
</comment>
<dbReference type="InterPro" id="IPR000182">
    <property type="entry name" value="GNAT_dom"/>
</dbReference>
<feature type="domain" description="N-acetyltransferase" evidence="1">
    <location>
        <begin position="132"/>
        <end position="261"/>
    </location>
</feature>
<name>A0ABW0LTM6_9BACL</name>
<keyword evidence="2" id="KW-0808">Transferase</keyword>
<dbReference type="EC" id="2.3.1.-" evidence="2"/>
<proteinExistence type="predicted"/>
<dbReference type="Gene3D" id="3.40.630.30">
    <property type="match status" value="1"/>
</dbReference>
<dbReference type="GO" id="GO:0016746">
    <property type="term" value="F:acyltransferase activity"/>
    <property type="evidence" value="ECO:0007669"/>
    <property type="project" value="UniProtKB-KW"/>
</dbReference>
<dbReference type="Proteomes" id="UP001596105">
    <property type="component" value="Unassembled WGS sequence"/>
</dbReference>
<reference evidence="3" key="1">
    <citation type="journal article" date="2019" name="Int. J. Syst. Evol. Microbiol.">
        <title>The Global Catalogue of Microorganisms (GCM) 10K type strain sequencing project: providing services to taxonomists for standard genome sequencing and annotation.</title>
        <authorList>
            <consortium name="The Broad Institute Genomics Platform"/>
            <consortium name="The Broad Institute Genome Sequencing Center for Infectious Disease"/>
            <person name="Wu L."/>
            <person name="Ma J."/>
        </authorList>
    </citation>
    <scope>NUCLEOTIDE SEQUENCE [LARGE SCALE GENOMIC DNA]</scope>
    <source>
        <strain evidence="3">CCUG 57113</strain>
    </source>
</reference>
<dbReference type="SUPFAM" id="SSF55729">
    <property type="entry name" value="Acyl-CoA N-acyltransferases (Nat)"/>
    <property type="match status" value="1"/>
</dbReference>
<dbReference type="InterPro" id="IPR016181">
    <property type="entry name" value="Acyl_CoA_acyltransferase"/>
</dbReference>
<evidence type="ECO:0000313" key="2">
    <source>
        <dbReference type="EMBL" id="MFC5468127.1"/>
    </source>
</evidence>
<evidence type="ECO:0000313" key="3">
    <source>
        <dbReference type="Proteomes" id="UP001596105"/>
    </source>
</evidence>
<sequence length="261" mass="30260">MIVKECTIAEIQHLVEEYLQGLSSPFDSFLEDHILSSTFYLIQNDSLDVGYFAIHNNELLTQFYIRRSYQMHAQKLFLQALERHTVNFLFVPTCDELLISLAMDQDFAIKKQAYFFQDSQANASTTGLRDGEIFHLATTDDLQEIRQVCEDFLDDYDRWIARRELFVYYRDKVLLGIGVVGKSKMFDGLASIGMFTNNAYRNQGVGKTVIVQLREWCHRHGIIPISGCWYYNEASKRTLESGGMVTKTRLLNIEVTMRKTE</sequence>
<dbReference type="InterPro" id="IPR040579">
    <property type="entry name" value="Acetyltransf_19"/>
</dbReference>
<accession>A0ABW0LTM6</accession>
<dbReference type="PROSITE" id="PS51186">
    <property type="entry name" value="GNAT"/>
    <property type="match status" value="1"/>
</dbReference>